<reference evidence="10" key="2">
    <citation type="submission" date="2017-05" db="UniProtKB">
        <authorList>
            <consortium name="EnsemblMetazoa"/>
        </authorList>
    </citation>
    <scope>IDENTIFICATION</scope>
</reference>
<gene>
    <name evidence="10" type="primary">105314174</name>
</gene>
<evidence type="ECO:0000256" key="2">
    <source>
        <dbReference type="ARBA" id="ARBA00010279"/>
    </source>
</evidence>
<accession>A0A1X7TZL3</accession>
<dbReference type="InterPro" id="IPR050414">
    <property type="entry name" value="Fungal_M35_metalloproteases"/>
</dbReference>
<dbReference type="Gene3D" id="3.40.390.10">
    <property type="entry name" value="Collagenase (Catalytic Domain)"/>
    <property type="match status" value="1"/>
</dbReference>
<comment type="similarity">
    <text evidence="2">Belongs to the peptidase M35 family.</text>
</comment>
<keyword evidence="5" id="KW-0378">Hydrolase</keyword>
<dbReference type="AlphaFoldDB" id="A0A1X7TZL3"/>
<evidence type="ECO:0000256" key="7">
    <source>
        <dbReference type="ARBA" id="ARBA00023049"/>
    </source>
</evidence>
<dbReference type="Pfam" id="PF14521">
    <property type="entry name" value="Aspzincin_M35"/>
    <property type="match status" value="1"/>
</dbReference>
<evidence type="ECO:0000256" key="4">
    <source>
        <dbReference type="ARBA" id="ARBA00022723"/>
    </source>
</evidence>
<evidence type="ECO:0000256" key="5">
    <source>
        <dbReference type="ARBA" id="ARBA00022801"/>
    </source>
</evidence>
<name>A0A1X7TZL3_AMPQE</name>
<evidence type="ECO:0000256" key="6">
    <source>
        <dbReference type="ARBA" id="ARBA00022833"/>
    </source>
</evidence>
<comment type="cofactor">
    <cofactor evidence="1">
        <name>Zn(2+)</name>
        <dbReference type="ChEBI" id="CHEBI:29105"/>
    </cofactor>
</comment>
<keyword evidence="8" id="KW-0732">Signal</keyword>
<dbReference type="PANTHER" id="PTHR37016:SF3">
    <property type="entry name" value="NEUTRAL PROTEASE 2-RELATED"/>
    <property type="match status" value="1"/>
</dbReference>
<proteinExistence type="inferred from homology"/>
<dbReference type="KEGG" id="aqu:105314174"/>
<dbReference type="EnsemblMetazoa" id="XM_011408175.2">
    <property type="protein sequence ID" value="XP_011406477.2"/>
    <property type="gene ID" value="LOC105314174"/>
</dbReference>
<evidence type="ECO:0000313" key="11">
    <source>
        <dbReference type="Proteomes" id="UP000007879"/>
    </source>
</evidence>
<evidence type="ECO:0000256" key="1">
    <source>
        <dbReference type="ARBA" id="ARBA00001947"/>
    </source>
</evidence>
<dbReference type="PANTHER" id="PTHR37016">
    <property type="match status" value="1"/>
</dbReference>
<dbReference type="Proteomes" id="UP000007879">
    <property type="component" value="Unassembled WGS sequence"/>
</dbReference>
<dbReference type="InParanoid" id="A0A1X7TZL3"/>
<organism evidence="10">
    <name type="scientific">Amphimedon queenslandica</name>
    <name type="common">Sponge</name>
    <dbReference type="NCBI Taxonomy" id="400682"/>
    <lineage>
        <taxon>Eukaryota</taxon>
        <taxon>Metazoa</taxon>
        <taxon>Porifera</taxon>
        <taxon>Demospongiae</taxon>
        <taxon>Heteroscleromorpha</taxon>
        <taxon>Haplosclerida</taxon>
        <taxon>Niphatidae</taxon>
        <taxon>Amphimedon</taxon>
    </lineage>
</organism>
<dbReference type="GO" id="GO:0004222">
    <property type="term" value="F:metalloendopeptidase activity"/>
    <property type="evidence" value="ECO:0007669"/>
    <property type="project" value="InterPro"/>
</dbReference>
<protein>
    <recommendedName>
        <fullName evidence="9">Lysine-specific metallo-endopeptidase domain-containing protein</fullName>
    </recommendedName>
</protein>
<feature type="domain" description="Lysine-specific metallo-endopeptidase" evidence="9">
    <location>
        <begin position="227"/>
        <end position="358"/>
    </location>
</feature>
<dbReference type="GO" id="GO:0006508">
    <property type="term" value="P:proteolysis"/>
    <property type="evidence" value="ECO:0007669"/>
    <property type="project" value="UniProtKB-KW"/>
</dbReference>
<dbReference type="Gene3D" id="2.60.40.2970">
    <property type="match status" value="1"/>
</dbReference>
<dbReference type="GO" id="GO:0046872">
    <property type="term" value="F:metal ion binding"/>
    <property type="evidence" value="ECO:0007669"/>
    <property type="project" value="UniProtKB-KW"/>
</dbReference>
<dbReference type="InterPro" id="IPR029463">
    <property type="entry name" value="Lys_MEP"/>
</dbReference>
<dbReference type="SUPFAM" id="SSF55486">
    <property type="entry name" value="Metalloproteases ('zincins'), catalytic domain"/>
    <property type="match status" value="1"/>
</dbReference>
<evidence type="ECO:0000256" key="3">
    <source>
        <dbReference type="ARBA" id="ARBA00022670"/>
    </source>
</evidence>
<dbReference type="EnsemblMetazoa" id="Aqu2.1.20563_001">
    <property type="protein sequence ID" value="Aqu2.1.20563_001"/>
    <property type="gene ID" value="Aqu2.1.20563"/>
</dbReference>
<keyword evidence="6" id="KW-0862">Zinc</keyword>
<keyword evidence="3" id="KW-0645">Protease</keyword>
<dbReference type="InterPro" id="IPR024079">
    <property type="entry name" value="MetalloPept_cat_dom_sf"/>
</dbReference>
<sequence length="364" mass="41067">MKTLLSFFCLVTYLTCALSANGWPISLDMACNKALSAVACSFEFTNNGNEDLYLLKRNNPLEGLNSPFIDVTHHPNGLVPYSGIVVYRVPIPEKNEFVLLKAGESISTTAEITDIFKLDTDGLYTVRYSKPLQYLSVNEMNAQQAPTDELWKSTVVTESADIYLTNTQLLTKPKEPEIGKVDYTVEVQSCASASFIGGNTENNNKVLQAHERICGQMSNIIDNKINQNPLYRKWFGVYNPERGQKGKATYQRMETGLSLGHTVKYNNNGKSCFTCWFAYTYVHEGKPNDVIYLCSPFYTIPVNCMGTEHTMEKVMVHEWAHALGWTKDFRYEPIGCQFLAYGTPDKAIVNADSYSYHYCESYNS</sequence>
<evidence type="ECO:0000259" key="9">
    <source>
        <dbReference type="Pfam" id="PF14521"/>
    </source>
</evidence>
<feature type="signal peptide" evidence="8">
    <location>
        <begin position="1"/>
        <end position="19"/>
    </location>
</feature>
<keyword evidence="4" id="KW-0479">Metal-binding</keyword>
<feature type="chain" id="PRO_5010883811" description="Lysine-specific metallo-endopeptidase domain-containing protein" evidence="8">
    <location>
        <begin position="20"/>
        <end position="364"/>
    </location>
</feature>
<keyword evidence="7" id="KW-0482">Metalloprotease</keyword>
<evidence type="ECO:0000313" key="10">
    <source>
        <dbReference type="EnsemblMetazoa" id="Aqu2.1.20563_001"/>
    </source>
</evidence>
<keyword evidence="11" id="KW-1185">Reference proteome</keyword>
<reference evidence="11" key="1">
    <citation type="journal article" date="2010" name="Nature">
        <title>The Amphimedon queenslandica genome and the evolution of animal complexity.</title>
        <authorList>
            <person name="Srivastava M."/>
            <person name="Simakov O."/>
            <person name="Chapman J."/>
            <person name="Fahey B."/>
            <person name="Gauthier M.E."/>
            <person name="Mitros T."/>
            <person name="Richards G.S."/>
            <person name="Conaco C."/>
            <person name="Dacre M."/>
            <person name="Hellsten U."/>
            <person name="Larroux C."/>
            <person name="Putnam N.H."/>
            <person name="Stanke M."/>
            <person name="Adamska M."/>
            <person name="Darling A."/>
            <person name="Degnan S.M."/>
            <person name="Oakley T.H."/>
            <person name="Plachetzki D.C."/>
            <person name="Zhai Y."/>
            <person name="Adamski M."/>
            <person name="Calcino A."/>
            <person name="Cummins S.F."/>
            <person name="Goodstein D.M."/>
            <person name="Harris C."/>
            <person name="Jackson D.J."/>
            <person name="Leys S.P."/>
            <person name="Shu S."/>
            <person name="Woodcroft B.J."/>
            <person name="Vervoort M."/>
            <person name="Kosik K.S."/>
            <person name="Manning G."/>
            <person name="Degnan B.M."/>
            <person name="Rokhsar D.S."/>
        </authorList>
    </citation>
    <scope>NUCLEOTIDE SEQUENCE [LARGE SCALE GENOMIC DNA]</scope>
</reference>
<evidence type="ECO:0000256" key="8">
    <source>
        <dbReference type="SAM" id="SignalP"/>
    </source>
</evidence>